<organism evidence="2 3">
    <name type="scientific">Pleurodeles waltl</name>
    <name type="common">Iberian ribbed newt</name>
    <dbReference type="NCBI Taxonomy" id="8319"/>
    <lineage>
        <taxon>Eukaryota</taxon>
        <taxon>Metazoa</taxon>
        <taxon>Chordata</taxon>
        <taxon>Craniata</taxon>
        <taxon>Vertebrata</taxon>
        <taxon>Euteleostomi</taxon>
        <taxon>Amphibia</taxon>
        <taxon>Batrachia</taxon>
        <taxon>Caudata</taxon>
        <taxon>Salamandroidea</taxon>
        <taxon>Salamandridae</taxon>
        <taxon>Pleurodelinae</taxon>
        <taxon>Pleurodeles</taxon>
    </lineage>
</organism>
<dbReference type="EMBL" id="JANPWB010000009">
    <property type="protein sequence ID" value="KAJ1155346.1"/>
    <property type="molecule type" value="Genomic_DNA"/>
</dbReference>
<evidence type="ECO:0000313" key="3">
    <source>
        <dbReference type="Proteomes" id="UP001066276"/>
    </source>
</evidence>
<protein>
    <submittedName>
        <fullName evidence="2">Uncharacterized protein</fullName>
    </submittedName>
</protein>
<feature type="region of interest" description="Disordered" evidence="1">
    <location>
        <begin position="1"/>
        <end position="32"/>
    </location>
</feature>
<feature type="region of interest" description="Disordered" evidence="1">
    <location>
        <begin position="93"/>
        <end position="146"/>
    </location>
</feature>
<keyword evidence="3" id="KW-1185">Reference proteome</keyword>
<evidence type="ECO:0000256" key="1">
    <source>
        <dbReference type="SAM" id="MobiDB-lite"/>
    </source>
</evidence>
<proteinExistence type="predicted"/>
<feature type="compositionally biased region" description="Basic and acidic residues" evidence="1">
    <location>
        <begin position="121"/>
        <end position="136"/>
    </location>
</feature>
<feature type="region of interest" description="Disordered" evidence="1">
    <location>
        <begin position="162"/>
        <end position="273"/>
    </location>
</feature>
<dbReference type="Proteomes" id="UP001066276">
    <property type="component" value="Chromosome 5"/>
</dbReference>
<feature type="compositionally biased region" description="Basic and acidic residues" evidence="1">
    <location>
        <begin position="180"/>
        <end position="193"/>
    </location>
</feature>
<name>A0AAV7RR98_PLEWA</name>
<evidence type="ECO:0000313" key="2">
    <source>
        <dbReference type="EMBL" id="KAJ1155346.1"/>
    </source>
</evidence>
<feature type="compositionally biased region" description="Low complexity" evidence="1">
    <location>
        <begin position="1"/>
        <end position="25"/>
    </location>
</feature>
<gene>
    <name evidence="2" type="ORF">NDU88_008076</name>
</gene>
<feature type="compositionally biased region" description="Basic and acidic residues" evidence="1">
    <location>
        <begin position="251"/>
        <end position="265"/>
    </location>
</feature>
<dbReference type="AlphaFoldDB" id="A0AAV7RR98"/>
<sequence length="273" mass="30077">MPKMAPDPLGPAAAPRAPGVARRSPCSARVADAPPSLRTLHKKGFFAVTNSAILQTGAFETSKKALYIRPCDGSTLTRLIQPYPWGTSAAFVPDPGTHRSGTYQQRLPGDVGPRKALRAVHRTERREGETTAETRHTAVPSRTVTGTVEAAALREAEVATLEAVQHQDHQRQPRRQSQHQTRDHGLQQEERQKKVGKSSWLGRSPQTLTPGRGVKPQGCLPHSKHRWARRQNNSRSVHALGRVWPLQVQGTREKCNTQRKEREAGGRISSPPA</sequence>
<reference evidence="2" key="1">
    <citation type="journal article" date="2022" name="bioRxiv">
        <title>Sequencing and chromosome-scale assembly of the giantPleurodeles waltlgenome.</title>
        <authorList>
            <person name="Brown T."/>
            <person name="Elewa A."/>
            <person name="Iarovenko S."/>
            <person name="Subramanian E."/>
            <person name="Araus A.J."/>
            <person name="Petzold A."/>
            <person name="Susuki M."/>
            <person name="Suzuki K.-i.T."/>
            <person name="Hayashi T."/>
            <person name="Toyoda A."/>
            <person name="Oliveira C."/>
            <person name="Osipova E."/>
            <person name="Leigh N.D."/>
            <person name="Simon A."/>
            <person name="Yun M.H."/>
        </authorList>
    </citation>
    <scope>NUCLEOTIDE SEQUENCE</scope>
    <source>
        <strain evidence="2">20211129_DDA</strain>
        <tissue evidence="2">Liver</tissue>
    </source>
</reference>
<comment type="caution">
    <text evidence="2">The sequence shown here is derived from an EMBL/GenBank/DDBJ whole genome shotgun (WGS) entry which is preliminary data.</text>
</comment>
<accession>A0AAV7RR98</accession>